<dbReference type="InterPro" id="IPR010724">
    <property type="entry name" value="RepA_N"/>
</dbReference>
<name>A0ABX5I5Q7_STACR</name>
<dbReference type="Pfam" id="PF07261">
    <property type="entry name" value="DnaB_2"/>
    <property type="match status" value="1"/>
</dbReference>
<proteinExistence type="inferred from homology"/>
<reference evidence="4 5" key="1">
    <citation type="journal article" date="2016" name="Front. Microbiol.">
        <title>Comprehensive Phylogenetic Analysis of Bovine Non-aureus Staphylococci Species Based on Whole-Genome Sequencing.</title>
        <authorList>
            <person name="Naushad S."/>
            <person name="Barkema H.W."/>
            <person name="Luby C."/>
            <person name="Condas L.A."/>
            <person name="Nobrega D.B."/>
            <person name="Carson D.A."/>
            <person name="De Buck J."/>
        </authorList>
    </citation>
    <scope>NUCLEOTIDE SEQUENCE [LARGE SCALE GENOMIC DNA]</scope>
    <source>
        <strain evidence="4 5">SNUC 1363</strain>
    </source>
</reference>
<comment type="similarity">
    <text evidence="1">Belongs to the DnaB/DnaD family.</text>
</comment>
<evidence type="ECO:0000313" key="5">
    <source>
        <dbReference type="Proteomes" id="UP000242008"/>
    </source>
</evidence>
<evidence type="ECO:0000259" key="2">
    <source>
        <dbReference type="Pfam" id="PF06970"/>
    </source>
</evidence>
<feature type="domain" description="Replication initiator A N-terminal" evidence="2">
    <location>
        <begin position="14"/>
        <end position="89"/>
    </location>
</feature>
<dbReference type="Proteomes" id="UP000242008">
    <property type="component" value="Unassembled WGS sequence"/>
</dbReference>
<feature type="domain" description="DnaB/C C-terminal" evidence="3">
    <location>
        <begin position="201"/>
        <end position="269"/>
    </location>
</feature>
<dbReference type="InterPro" id="IPR034829">
    <property type="entry name" value="DnaD-like_sf"/>
</dbReference>
<evidence type="ECO:0000259" key="3">
    <source>
        <dbReference type="Pfam" id="PF07261"/>
    </source>
</evidence>
<dbReference type="Gene3D" id="1.10.10.630">
    <property type="entry name" value="DnaD domain-like"/>
    <property type="match status" value="1"/>
</dbReference>
<comment type="caution">
    <text evidence="4">The sequence shown here is derived from an EMBL/GenBank/DDBJ whole genome shotgun (WGS) entry which is preliminary data.</text>
</comment>
<dbReference type="EMBL" id="PZAO01000035">
    <property type="protein sequence ID" value="PTG68054.1"/>
    <property type="molecule type" value="Genomic_DNA"/>
</dbReference>
<organism evidence="4 5">
    <name type="scientific">Staphylococcus chromogenes</name>
    <name type="common">Staphylococcus hyicus subsp. chromogenes</name>
    <dbReference type="NCBI Taxonomy" id="46126"/>
    <lineage>
        <taxon>Bacteria</taxon>
        <taxon>Bacillati</taxon>
        <taxon>Bacillota</taxon>
        <taxon>Bacilli</taxon>
        <taxon>Bacillales</taxon>
        <taxon>Staphylococcaceae</taxon>
        <taxon>Staphylococcus</taxon>
    </lineage>
</organism>
<accession>A0ABX5I5Q7</accession>
<dbReference type="SUPFAM" id="SSF158499">
    <property type="entry name" value="DnaD domain-like"/>
    <property type="match status" value="1"/>
</dbReference>
<evidence type="ECO:0000313" key="4">
    <source>
        <dbReference type="EMBL" id="PTG68054.1"/>
    </source>
</evidence>
<dbReference type="InterPro" id="IPR006343">
    <property type="entry name" value="DnaB/C_C"/>
</dbReference>
<dbReference type="Pfam" id="PF06970">
    <property type="entry name" value="RepA_N"/>
    <property type="match status" value="1"/>
</dbReference>
<gene>
    <name evidence="4" type="ORF">BU676_10795</name>
</gene>
<evidence type="ECO:0000256" key="1">
    <source>
        <dbReference type="ARBA" id="ARBA00093462"/>
    </source>
</evidence>
<sequence length="324" mass="37818">MSTNFNINEIQREKFYQLPKVFFTNPKYTKLSNDAKIAYAILRDRLDLSIKNSWIDENGDIFFIFTNETLKKILNISSPNKLSKIKKELQNAGLFSQIRVGLNKPNKLYLKKPVLTKEDVYLIKKEENIFESRNNKDVSNSYIRKYQNDTSGCIKMIHQDVSNSYANDTDINDTDINDTDINDTTTKTVKGSSSKKKYLVKLLEEEMSVRPTKAFVEKIASLSINMSNELLDYAIKYASENGNNPKQYLAKILQVWANNHIYDLEQAQNFNVKYNIHSLKSKEKTPRWITHPEEFKLKEENDQELAAEAQAFKEHLTKKRRNYK</sequence>
<protein>
    <recommendedName>
        <fullName evidence="6">Replication initiator protein A</fullName>
    </recommendedName>
</protein>
<evidence type="ECO:0008006" key="6">
    <source>
        <dbReference type="Google" id="ProtNLM"/>
    </source>
</evidence>
<dbReference type="RefSeq" id="WP_084276108.1">
    <property type="nucleotide sequence ID" value="NZ_JAVRJU010000011.1"/>
</dbReference>
<keyword evidence="5" id="KW-1185">Reference proteome</keyword>